<dbReference type="EMBL" id="JACVVK020000018">
    <property type="protein sequence ID" value="KAK7503810.1"/>
    <property type="molecule type" value="Genomic_DNA"/>
</dbReference>
<keyword evidence="3" id="KW-1185">Reference proteome</keyword>
<gene>
    <name evidence="2" type="ORF">BaRGS_00004933</name>
    <name evidence="1" type="ORF">BaRGS_00029547</name>
</gene>
<protein>
    <submittedName>
        <fullName evidence="2">Uncharacterized protein</fullName>
    </submittedName>
</protein>
<reference evidence="2 3" key="2">
    <citation type="journal article" date="2023" name="Sci. Data">
        <title>Genome assembly of the Korean intertidal mud-creeper Batillaria attramentaria.</title>
        <authorList>
            <person name="Patra A.K."/>
            <person name="Ho P.T."/>
            <person name="Jun S."/>
            <person name="Lee S.J."/>
            <person name="Kim Y."/>
            <person name="Won Y.J."/>
        </authorList>
    </citation>
    <scope>NUCLEOTIDE SEQUENCE [LARGE SCALE GENOMIC DNA]</scope>
    <source>
        <strain evidence="2">Wonlab-2016</strain>
    </source>
</reference>
<proteinExistence type="predicted"/>
<dbReference type="AlphaFoldDB" id="A0ABD0LVY7"/>
<dbReference type="EMBL" id="JACVVK020000308">
    <property type="protein sequence ID" value="KAK7479203.1"/>
    <property type="molecule type" value="Genomic_DNA"/>
</dbReference>
<evidence type="ECO:0000313" key="3">
    <source>
        <dbReference type="Proteomes" id="UP001519460"/>
    </source>
</evidence>
<accession>A0ABD0LVY7</accession>
<organism evidence="2 3">
    <name type="scientific">Batillaria attramentaria</name>
    <dbReference type="NCBI Taxonomy" id="370345"/>
    <lineage>
        <taxon>Eukaryota</taxon>
        <taxon>Metazoa</taxon>
        <taxon>Spiralia</taxon>
        <taxon>Lophotrochozoa</taxon>
        <taxon>Mollusca</taxon>
        <taxon>Gastropoda</taxon>
        <taxon>Caenogastropoda</taxon>
        <taxon>Sorbeoconcha</taxon>
        <taxon>Cerithioidea</taxon>
        <taxon>Batillariidae</taxon>
        <taxon>Batillaria</taxon>
    </lineage>
</organism>
<reference evidence="2" key="3">
    <citation type="submission" date="2023-01" db="EMBL/GenBank/DDBJ databases">
        <authorList>
            <person name="Patra A."/>
        </authorList>
    </citation>
    <scope>NUCLEOTIDE SEQUENCE</scope>
    <source>
        <strain evidence="2">Wonlab-2016</strain>
        <tissue evidence="2">Foot muscle</tissue>
    </source>
</reference>
<comment type="caution">
    <text evidence="2">The sequence shown here is derived from an EMBL/GenBank/DDBJ whole genome shotgun (WGS) entry which is preliminary data.</text>
</comment>
<evidence type="ECO:0000313" key="1">
    <source>
        <dbReference type="EMBL" id="KAK7479203.1"/>
    </source>
</evidence>
<dbReference type="Proteomes" id="UP001519460">
    <property type="component" value="Unassembled WGS sequence"/>
</dbReference>
<sequence>MLSTTTTILTGSPFTAVPCAYRLSTELVTVREHLSRASKKNFQRVVELYDTATATPETVEGTEKSECTYFLKMDQRQFSVKKFTAVSKFLDLRTLLSSAGGLEMTGAIEKQNPPG</sequence>
<name>A0ABD0LVY7_9CAEN</name>
<evidence type="ECO:0000313" key="2">
    <source>
        <dbReference type="EMBL" id="KAK7503810.1"/>
    </source>
</evidence>
<reference evidence="2" key="1">
    <citation type="submission" date="2020-09" db="EMBL/GenBank/DDBJ databases">
        <authorList>
            <person name="Won Y."/>
        </authorList>
    </citation>
    <scope>NUCLEOTIDE SEQUENCE</scope>
    <source>
        <strain evidence="2">Wonlab-2016</strain>
        <tissue evidence="2">Foot muscle</tissue>
    </source>
</reference>